<dbReference type="InterPro" id="IPR034035">
    <property type="entry name" value="Astacin-like_dom"/>
</dbReference>
<dbReference type="SMART" id="SM00235">
    <property type="entry name" value="ZnMc"/>
    <property type="match status" value="1"/>
</dbReference>
<keyword evidence="7" id="KW-0732">Signal</keyword>
<organism evidence="10 11">
    <name type="scientific">Rotaria sordida</name>
    <dbReference type="NCBI Taxonomy" id="392033"/>
    <lineage>
        <taxon>Eukaryota</taxon>
        <taxon>Metazoa</taxon>
        <taxon>Spiralia</taxon>
        <taxon>Gnathifera</taxon>
        <taxon>Rotifera</taxon>
        <taxon>Eurotatoria</taxon>
        <taxon>Bdelloidea</taxon>
        <taxon>Philodinida</taxon>
        <taxon>Philodinidae</taxon>
        <taxon>Rotaria</taxon>
    </lineage>
</organism>
<evidence type="ECO:0000313" key="9">
    <source>
        <dbReference type="EMBL" id="CAF0945585.1"/>
    </source>
</evidence>
<dbReference type="EMBL" id="CAJNOT010001780">
    <property type="protein sequence ID" value="CAF1247749.1"/>
    <property type="molecule type" value="Genomic_DNA"/>
</dbReference>
<keyword evidence="1 6" id="KW-0645">Protease</keyword>
<feature type="binding site" evidence="6">
    <location>
        <position position="163"/>
    </location>
    <ligand>
        <name>Zn(2+)</name>
        <dbReference type="ChEBI" id="CHEBI:29105"/>
        <note>catalytic</note>
    </ligand>
</feature>
<evidence type="ECO:0000313" key="10">
    <source>
        <dbReference type="EMBL" id="CAF1247749.1"/>
    </source>
</evidence>
<evidence type="ECO:0000256" key="4">
    <source>
        <dbReference type="ARBA" id="ARBA00022833"/>
    </source>
</evidence>
<evidence type="ECO:0000256" key="2">
    <source>
        <dbReference type="ARBA" id="ARBA00022723"/>
    </source>
</evidence>
<evidence type="ECO:0000256" key="6">
    <source>
        <dbReference type="PROSITE-ProRule" id="PRU01211"/>
    </source>
</evidence>
<evidence type="ECO:0000256" key="7">
    <source>
        <dbReference type="RuleBase" id="RU361183"/>
    </source>
</evidence>
<feature type="signal peptide" evidence="7">
    <location>
        <begin position="1"/>
        <end position="20"/>
    </location>
</feature>
<feature type="chain" id="PRO_5035953158" description="Metalloendopeptidase" evidence="7">
    <location>
        <begin position="21"/>
        <end position="277"/>
    </location>
</feature>
<dbReference type="Gene3D" id="3.40.390.10">
    <property type="entry name" value="Collagenase (Catalytic Domain)"/>
    <property type="match status" value="1"/>
</dbReference>
<dbReference type="PROSITE" id="PS51864">
    <property type="entry name" value="ASTACIN"/>
    <property type="match status" value="1"/>
</dbReference>
<dbReference type="PANTHER" id="PTHR10127">
    <property type="entry name" value="DISCOIDIN, CUB, EGF, LAMININ , AND ZINC METALLOPROTEASE DOMAIN CONTAINING"/>
    <property type="match status" value="1"/>
</dbReference>
<dbReference type="Proteomes" id="UP000663889">
    <property type="component" value="Unassembled WGS sequence"/>
</dbReference>
<dbReference type="PANTHER" id="PTHR10127:SF780">
    <property type="entry name" value="METALLOENDOPEPTIDASE"/>
    <property type="match status" value="1"/>
</dbReference>
<dbReference type="InterPro" id="IPR006026">
    <property type="entry name" value="Peptidase_Metallo"/>
</dbReference>
<dbReference type="PRINTS" id="PR00480">
    <property type="entry name" value="ASTACIN"/>
</dbReference>
<proteinExistence type="predicted"/>
<dbReference type="EC" id="3.4.24.-" evidence="7"/>
<dbReference type="InterPro" id="IPR024079">
    <property type="entry name" value="MetalloPept_cat_dom_sf"/>
</dbReference>
<protein>
    <recommendedName>
        <fullName evidence="7">Metalloendopeptidase</fullName>
        <ecNumber evidence="7">3.4.24.-</ecNumber>
    </recommendedName>
</protein>
<keyword evidence="3 6" id="KW-0378">Hydrolase</keyword>
<keyword evidence="5 6" id="KW-0482">Metalloprotease</keyword>
<keyword evidence="2 6" id="KW-0479">Metal-binding</keyword>
<dbReference type="Proteomes" id="UP000663864">
    <property type="component" value="Unassembled WGS sequence"/>
</dbReference>
<dbReference type="CDD" id="cd04280">
    <property type="entry name" value="ZnMc_astacin_like"/>
    <property type="match status" value="1"/>
</dbReference>
<dbReference type="SUPFAM" id="SSF55486">
    <property type="entry name" value="Metalloproteases ('zincins'), catalytic domain"/>
    <property type="match status" value="1"/>
</dbReference>
<dbReference type="GO" id="GO:0006508">
    <property type="term" value="P:proteolysis"/>
    <property type="evidence" value="ECO:0007669"/>
    <property type="project" value="UniProtKB-KW"/>
</dbReference>
<gene>
    <name evidence="9" type="ORF">SEV965_LOCUS7959</name>
    <name evidence="10" type="ORF">ZHD862_LOCUS25220</name>
</gene>
<feature type="domain" description="Peptidase M12A" evidence="8">
    <location>
        <begin position="58"/>
        <end position="261"/>
    </location>
</feature>
<name>A0A814ZXY8_9BILA</name>
<dbReference type="InterPro" id="IPR001506">
    <property type="entry name" value="Peptidase_M12A"/>
</dbReference>
<comment type="cofactor">
    <cofactor evidence="6 7">
        <name>Zn(2+)</name>
        <dbReference type="ChEBI" id="CHEBI:29105"/>
    </cofactor>
    <text evidence="6 7">Binds 1 zinc ion per subunit.</text>
</comment>
<dbReference type="GO" id="GO:0008270">
    <property type="term" value="F:zinc ion binding"/>
    <property type="evidence" value="ECO:0007669"/>
    <property type="project" value="UniProtKB-UniRule"/>
</dbReference>
<dbReference type="EMBL" id="CAJNOU010000285">
    <property type="protein sequence ID" value="CAF0945585.1"/>
    <property type="molecule type" value="Genomic_DNA"/>
</dbReference>
<sequence>MIINFFVFVTNLILVAQINGFPASEDTQPKQNKPEENPDLFEGDMLFPPSMNPIDRGVALRGDEVVWTDGIIPYEIASGYASAQEKFIIASMEKLERLIAINNVQCIRFRPRISSDPYYITIVNGFGCSSHVGQNTGVDMIRRVTLQYPGCFLEAIIMHELLHTLGFFHEQSRPDRDDYIKVNYENIIPGREHNFEKYNNTVVDMLNTSYDYESVMHYPSNAFSVNNHSTIEPLQPNVTIGQRFNLSSIDILEVRILYNCLDTGVTLPPTTTTTTGN</sequence>
<feature type="active site" evidence="6">
    <location>
        <position position="160"/>
    </location>
</feature>
<feature type="binding site" evidence="6">
    <location>
        <position position="159"/>
    </location>
    <ligand>
        <name>Zn(2+)</name>
        <dbReference type="ChEBI" id="CHEBI:29105"/>
        <note>catalytic</note>
    </ligand>
</feature>
<reference evidence="10" key="1">
    <citation type="submission" date="2021-02" db="EMBL/GenBank/DDBJ databases">
        <authorList>
            <person name="Nowell W R."/>
        </authorList>
    </citation>
    <scope>NUCLEOTIDE SEQUENCE</scope>
</reference>
<evidence type="ECO:0000313" key="11">
    <source>
        <dbReference type="Proteomes" id="UP000663864"/>
    </source>
</evidence>
<feature type="binding site" evidence="6">
    <location>
        <position position="169"/>
    </location>
    <ligand>
        <name>Zn(2+)</name>
        <dbReference type="ChEBI" id="CHEBI:29105"/>
        <note>catalytic</note>
    </ligand>
</feature>
<evidence type="ECO:0000256" key="3">
    <source>
        <dbReference type="ARBA" id="ARBA00022801"/>
    </source>
</evidence>
<evidence type="ECO:0000259" key="8">
    <source>
        <dbReference type="PROSITE" id="PS51864"/>
    </source>
</evidence>
<dbReference type="AlphaFoldDB" id="A0A814ZXY8"/>
<dbReference type="GO" id="GO:0004222">
    <property type="term" value="F:metalloendopeptidase activity"/>
    <property type="evidence" value="ECO:0007669"/>
    <property type="project" value="UniProtKB-UniRule"/>
</dbReference>
<keyword evidence="4 6" id="KW-0862">Zinc</keyword>
<comment type="caution">
    <text evidence="10">The sequence shown here is derived from an EMBL/GenBank/DDBJ whole genome shotgun (WGS) entry which is preliminary data.</text>
</comment>
<dbReference type="Pfam" id="PF01400">
    <property type="entry name" value="Astacin"/>
    <property type="match status" value="1"/>
</dbReference>
<evidence type="ECO:0000256" key="1">
    <source>
        <dbReference type="ARBA" id="ARBA00022670"/>
    </source>
</evidence>
<comment type="caution">
    <text evidence="6">Lacks conserved residue(s) required for the propagation of feature annotation.</text>
</comment>
<evidence type="ECO:0000256" key="5">
    <source>
        <dbReference type="ARBA" id="ARBA00023049"/>
    </source>
</evidence>
<accession>A0A814ZXY8</accession>